<sequence length="40" mass="4376">MPKVKVPKSAQLRQFVKQFGDNLLATVGIKLNCVPCGIHP</sequence>
<evidence type="ECO:0000313" key="1">
    <source>
        <dbReference type="EMBL" id="KZR96628.1"/>
    </source>
</evidence>
<dbReference type="EMBL" id="LRGB01024239">
    <property type="protein sequence ID" value="KZR96628.1"/>
    <property type="molecule type" value="Genomic_DNA"/>
</dbReference>
<keyword evidence="2" id="KW-1185">Reference proteome</keyword>
<gene>
    <name evidence="1" type="ORF">APZ42_008925</name>
</gene>
<accession>A0A164EBK6</accession>
<dbReference type="Proteomes" id="UP000076858">
    <property type="component" value="Unassembled WGS sequence"/>
</dbReference>
<organism evidence="1 2">
    <name type="scientific">Daphnia magna</name>
    <dbReference type="NCBI Taxonomy" id="35525"/>
    <lineage>
        <taxon>Eukaryota</taxon>
        <taxon>Metazoa</taxon>
        <taxon>Ecdysozoa</taxon>
        <taxon>Arthropoda</taxon>
        <taxon>Crustacea</taxon>
        <taxon>Branchiopoda</taxon>
        <taxon>Diplostraca</taxon>
        <taxon>Cladocera</taxon>
        <taxon>Anomopoda</taxon>
        <taxon>Daphniidae</taxon>
        <taxon>Daphnia</taxon>
    </lineage>
</organism>
<proteinExistence type="predicted"/>
<reference evidence="1 2" key="1">
    <citation type="submission" date="2016-03" db="EMBL/GenBank/DDBJ databases">
        <title>EvidentialGene: Evidence-directed Construction of Genes on Genomes.</title>
        <authorList>
            <person name="Gilbert D.G."/>
            <person name="Choi J.-H."/>
            <person name="Mockaitis K."/>
            <person name="Colbourne J."/>
            <person name="Pfrender M."/>
        </authorList>
    </citation>
    <scope>NUCLEOTIDE SEQUENCE [LARGE SCALE GENOMIC DNA]</scope>
    <source>
        <strain evidence="1 2">Xinb3</strain>
        <tissue evidence="1">Complete organism</tissue>
    </source>
</reference>
<comment type="caution">
    <text evidence="1">The sequence shown here is derived from an EMBL/GenBank/DDBJ whole genome shotgun (WGS) entry which is preliminary data.</text>
</comment>
<evidence type="ECO:0000313" key="2">
    <source>
        <dbReference type="Proteomes" id="UP000076858"/>
    </source>
</evidence>
<name>A0A164EBK6_9CRUS</name>
<protein>
    <submittedName>
        <fullName evidence="1">p20-CGGBP</fullName>
    </submittedName>
</protein>
<dbReference type="AlphaFoldDB" id="A0A164EBK6"/>